<accession>A0A936ZS45</accession>
<feature type="compositionally biased region" description="Basic and acidic residues" evidence="5">
    <location>
        <begin position="28"/>
        <end position="39"/>
    </location>
</feature>
<evidence type="ECO:0000313" key="7">
    <source>
        <dbReference type="EMBL" id="MBL0420090.1"/>
    </source>
</evidence>
<dbReference type="Proteomes" id="UP000613011">
    <property type="component" value="Unassembled WGS sequence"/>
</dbReference>
<dbReference type="InterPro" id="IPR036388">
    <property type="entry name" value="WH-like_DNA-bd_sf"/>
</dbReference>
<evidence type="ECO:0000256" key="3">
    <source>
        <dbReference type="ARBA" id="ARBA00023125"/>
    </source>
</evidence>
<dbReference type="AlphaFoldDB" id="A0A936ZS45"/>
<sequence>MQHVGEVPRFSRPSAPDPVDILAPVSSDDPRLSHASAAEREVPDSIERIKALRCLSAVAEHGSTTRAAEVVHLSQPAVTRSIRDLEHHVGEALFERGARGMAPTPLGARLATRSARMQALLAQGAAEALQLSTPPPRRAPLPQRFAASVAPAFLKALLAVAARSTESAAAEALGITQPAVHRSLQALQDACGASLYIKSARGTRLTDSGEALLRRVKLAVAELRAMEADIAAWRGQVRGRVVIGALPMSVHLVLPRAVAAVRERHPEIRVTVVDGTYESLTRQLRSADVDLVVGALRAEPPSEVEQEPLFQDELAVIARPDHPCLQGADLSLQSLLHWPWVVPLPNTPARAALERAFTAAGLAPPDDFVQATSSGFTRAIVSGTDYLAFASMGQARRDERAGILRVVPVPMSSTTRKIGIAMRSGGEPSPDLLALLESLRLQAGALGS</sequence>
<dbReference type="PANTHER" id="PTHR30419:SF8">
    <property type="entry name" value="NITROGEN ASSIMILATION TRANSCRIPTIONAL ACTIVATOR-RELATED"/>
    <property type="match status" value="1"/>
</dbReference>
<evidence type="ECO:0000313" key="8">
    <source>
        <dbReference type="Proteomes" id="UP000613011"/>
    </source>
</evidence>
<dbReference type="SUPFAM" id="SSF53850">
    <property type="entry name" value="Periplasmic binding protein-like II"/>
    <property type="match status" value="1"/>
</dbReference>
<dbReference type="Pfam" id="PF00126">
    <property type="entry name" value="HTH_1"/>
    <property type="match status" value="2"/>
</dbReference>
<dbReference type="SUPFAM" id="SSF46785">
    <property type="entry name" value="Winged helix' DNA-binding domain"/>
    <property type="match status" value="2"/>
</dbReference>
<dbReference type="PANTHER" id="PTHR30419">
    <property type="entry name" value="HTH-TYPE TRANSCRIPTIONAL REGULATOR YBHD"/>
    <property type="match status" value="1"/>
</dbReference>
<dbReference type="EMBL" id="JAEQNA010000001">
    <property type="protein sequence ID" value="MBL0420090.1"/>
    <property type="molecule type" value="Genomic_DNA"/>
</dbReference>
<keyword evidence="4" id="KW-0804">Transcription</keyword>
<dbReference type="GO" id="GO:0003700">
    <property type="term" value="F:DNA-binding transcription factor activity"/>
    <property type="evidence" value="ECO:0007669"/>
    <property type="project" value="InterPro"/>
</dbReference>
<dbReference type="InterPro" id="IPR000847">
    <property type="entry name" value="LysR_HTH_N"/>
</dbReference>
<feature type="domain" description="HTH lysR-type" evidence="6">
    <location>
        <begin position="47"/>
        <end position="104"/>
    </location>
</feature>
<evidence type="ECO:0000256" key="5">
    <source>
        <dbReference type="SAM" id="MobiDB-lite"/>
    </source>
</evidence>
<comment type="caution">
    <text evidence="7">The sequence shown here is derived from an EMBL/GenBank/DDBJ whole genome shotgun (WGS) entry which is preliminary data.</text>
</comment>
<organism evidence="7 8">
    <name type="scientific">Ramlibacter aurantiacus</name>
    <dbReference type="NCBI Taxonomy" id="2801330"/>
    <lineage>
        <taxon>Bacteria</taxon>
        <taxon>Pseudomonadati</taxon>
        <taxon>Pseudomonadota</taxon>
        <taxon>Betaproteobacteria</taxon>
        <taxon>Burkholderiales</taxon>
        <taxon>Comamonadaceae</taxon>
        <taxon>Ramlibacter</taxon>
    </lineage>
</organism>
<keyword evidence="2" id="KW-0805">Transcription regulation</keyword>
<gene>
    <name evidence="7" type="ORF">JI739_06985</name>
</gene>
<dbReference type="Pfam" id="PF03466">
    <property type="entry name" value="LysR_substrate"/>
    <property type="match status" value="1"/>
</dbReference>
<dbReference type="InterPro" id="IPR050950">
    <property type="entry name" value="HTH-type_LysR_regulators"/>
</dbReference>
<dbReference type="PROSITE" id="PS50931">
    <property type="entry name" value="HTH_LYSR"/>
    <property type="match status" value="2"/>
</dbReference>
<evidence type="ECO:0000256" key="4">
    <source>
        <dbReference type="ARBA" id="ARBA00023163"/>
    </source>
</evidence>
<dbReference type="Gene3D" id="3.40.190.10">
    <property type="entry name" value="Periplasmic binding protein-like II"/>
    <property type="match status" value="2"/>
</dbReference>
<dbReference type="Gene3D" id="1.10.10.10">
    <property type="entry name" value="Winged helix-like DNA-binding domain superfamily/Winged helix DNA-binding domain"/>
    <property type="match status" value="2"/>
</dbReference>
<protein>
    <submittedName>
        <fullName evidence="7">LysR family transcriptional regulator</fullName>
    </submittedName>
</protein>
<feature type="domain" description="HTH lysR-type" evidence="6">
    <location>
        <begin position="154"/>
        <end position="206"/>
    </location>
</feature>
<name>A0A936ZS45_9BURK</name>
<proteinExistence type="inferred from homology"/>
<dbReference type="GO" id="GO:0005829">
    <property type="term" value="C:cytosol"/>
    <property type="evidence" value="ECO:0007669"/>
    <property type="project" value="TreeGrafter"/>
</dbReference>
<reference evidence="7" key="1">
    <citation type="submission" date="2021-01" db="EMBL/GenBank/DDBJ databases">
        <title>Ramlibacter sp. strain AW1 16S ribosomal RNA gene Genome sequencing and assembly.</title>
        <authorList>
            <person name="Kang M."/>
        </authorList>
    </citation>
    <scope>NUCLEOTIDE SEQUENCE</scope>
    <source>
        <strain evidence="7">AW1</strain>
    </source>
</reference>
<dbReference type="PRINTS" id="PR00039">
    <property type="entry name" value="HTHLYSR"/>
</dbReference>
<feature type="region of interest" description="Disordered" evidence="5">
    <location>
        <begin position="1"/>
        <end position="39"/>
    </location>
</feature>
<evidence type="ECO:0000256" key="2">
    <source>
        <dbReference type="ARBA" id="ARBA00023015"/>
    </source>
</evidence>
<evidence type="ECO:0000256" key="1">
    <source>
        <dbReference type="ARBA" id="ARBA00009437"/>
    </source>
</evidence>
<dbReference type="InterPro" id="IPR005119">
    <property type="entry name" value="LysR_subst-bd"/>
</dbReference>
<keyword evidence="8" id="KW-1185">Reference proteome</keyword>
<evidence type="ECO:0000259" key="6">
    <source>
        <dbReference type="PROSITE" id="PS50931"/>
    </source>
</evidence>
<keyword evidence="3" id="KW-0238">DNA-binding</keyword>
<dbReference type="InterPro" id="IPR036390">
    <property type="entry name" value="WH_DNA-bd_sf"/>
</dbReference>
<comment type="similarity">
    <text evidence="1">Belongs to the LysR transcriptional regulatory family.</text>
</comment>
<dbReference type="GO" id="GO:0003677">
    <property type="term" value="F:DNA binding"/>
    <property type="evidence" value="ECO:0007669"/>
    <property type="project" value="UniProtKB-KW"/>
</dbReference>